<keyword evidence="6 7" id="KW-0472">Membrane</keyword>
<dbReference type="PANTHER" id="PTHR30086">
    <property type="entry name" value="ARGININE EXPORTER PROTEIN ARGO"/>
    <property type="match status" value="1"/>
</dbReference>
<sequence length="201" mass="21063">MDVNIFGFMPALLPVALSPGASFTLVMNSALAGGHKGLIRTLAGTALGIYTHAVLIGLGVTAVLISSPVTFAVLKVAGTAYLLWLGAMLIRSGITVTTGGFSDSKHAVTLKEAWLANVLNPKAILFYVTVVSQFAGIKGGVSNYLTLASVHVVVMSVWLFSVSQTLIFSVKKTNPLMLKKYVNIAGGMLLIAFSLHSLIKG</sequence>
<dbReference type="Pfam" id="PF01810">
    <property type="entry name" value="LysE"/>
    <property type="match status" value="1"/>
</dbReference>
<evidence type="ECO:0000256" key="2">
    <source>
        <dbReference type="ARBA" id="ARBA00022475"/>
    </source>
</evidence>
<feature type="transmembrane region" description="Helical" evidence="7">
    <location>
        <begin position="47"/>
        <end position="69"/>
    </location>
</feature>
<dbReference type="Proteomes" id="UP000628560">
    <property type="component" value="Unassembled WGS sequence"/>
</dbReference>
<evidence type="ECO:0000256" key="3">
    <source>
        <dbReference type="ARBA" id="ARBA00022692"/>
    </source>
</evidence>
<evidence type="ECO:0000313" key="8">
    <source>
        <dbReference type="EMBL" id="MBF4179417.1"/>
    </source>
</evidence>
<accession>A0ABD4KBV2</accession>
<dbReference type="RefSeq" id="WP_194513854.1">
    <property type="nucleotide sequence ID" value="NZ_JADIXP010000010.1"/>
</dbReference>
<dbReference type="PANTHER" id="PTHR30086:SF20">
    <property type="entry name" value="ARGININE EXPORTER PROTEIN ARGO-RELATED"/>
    <property type="match status" value="1"/>
</dbReference>
<dbReference type="GO" id="GO:0006865">
    <property type="term" value="P:amino acid transport"/>
    <property type="evidence" value="ECO:0007669"/>
    <property type="project" value="UniProtKB-KW"/>
</dbReference>
<reference evidence="8 9" key="1">
    <citation type="submission" date="2020-11" db="EMBL/GenBank/DDBJ databases">
        <title>Identification of Lelliottia nimipressuralis from Wound Infection by Whole Genome-Based Bacterial Identification.</title>
        <authorList>
            <person name="Navarathna D.H."/>
            <person name="Choi H."/>
            <person name="Jinadatha C."/>
            <person name="Chatterjee P."/>
            <person name="Hwang M."/>
        </authorList>
    </citation>
    <scope>NUCLEOTIDE SEQUENCE [LARGE SCALE GENOMIC DNA]</scope>
    <source>
        <strain evidence="8 9">DN2020</strain>
    </source>
</reference>
<keyword evidence="4" id="KW-0029">Amino-acid transport</keyword>
<keyword evidence="5 7" id="KW-1133">Transmembrane helix</keyword>
<proteinExistence type="predicted"/>
<dbReference type="GO" id="GO:0005886">
    <property type="term" value="C:plasma membrane"/>
    <property type="evidence" value="ECO:0007669"/>
    <property type="project" value="UniProtKB-SubCell"/>
</dbReference>
<evidence type="ECO:0000256" key="5">
    <source>
        <dbReference type="ARBA" id="ARBA00022989"/>
    </source>
</evidence>
<comment type="caution">
    <text evidence="8">The sequence shown here is derived from an EMBL/GenBank/DDBJ whole genome shotgun (WGS) entry which is preliminary data.</text>
</comment>
<evidence type="ECO:0000256" key="1">
    <source>
        <dbReference type="ARBA" id="ARBA00004651"/>
    </source>
</evidence>
<evidence type="ECO:0000256" key="7">
    <source>
        <dbReference type="SAM" id="Phobius"/>
    </source>
</evidence>
<dbReference type="EMBL" id="JADIXP010000010">
    <property type="protein sequence ID" value="MBF4179417.1"/>
    <property type="molecule type" value="Genomic_DNA"/>
</dbReference>
<name>A0ABD4KBV2_9ENTR</name>
<evidence type="ECO:0000256" key="6">
    <source>
        <dbReference type="ARBA" id="ARBA00023136"/>
    </source>
</evidence>
<organism evidence="8 9">
    <name type="scientific">Lelliottia nimipressuralis</name>
    <dbReference type="NCBI Taxonomy" id="69220"/>
    <lineage>
        <taxon>Bacteria</taxon>
        <taxon>Pseudomonadati</taxon>
        <taxon>Pseudomonadota</taxon>
        <taxon>Gammaproteobacteria</taxon>
        <taxon>Enterobacterales</taxon>
        <taxon>Enterobacteriaceae</taxon>
        <taxon>Lelliottia</taxon>
    </lineage>
</organism>
<keyword evidence="3 7" id="KW-0812">Transmembrane</keyword>
<feature type="transmembrane region" description="Helical" evidence="7">
    <location>
        <begin position="113"/>
        <end position="135"/>
    </location>
</feature>
<dbReference type="AlphaFoldDB" id="A0ABD4KBV2"/>
<feature type="transmembrane region" description="Helical" evidence="7">
    <location>
        <begin position="181"/>
        <end position="199"/>
    </location>
</feature>
<evidence type="ECO:0000313" key="9">
    <source>
        <dbReference type="Proteomes" id="UP000628560"/>
    </source>
</evidence>
<feature type="transmembrane region" description="Helical" evidence="7">
    <location>
        <begin position="141"/>
        <end position="160"/>
    </location>
</feature>
<keyword evidence="2" id="KW-1003">Cell membrane</keyword>
<evidence type="ECO:0000256" key="4">
    <source>
        <dbReference type="ARBA" id="ARBA00022970"/>
    </source>
</evidence>
<feature type="transmembrane region" description="Helical" evidence="7">
    <location>
        <begin position="6"/>
        <end position="26"/>
    </location>
</feature>
<keyword evidence="4" id="KW-0813">Transport</keyword>
<dbReference type="InterPro" id="IPR001123">
    <property type="entry name" value="LeuE-type"/>
</dbReference>
<gene>
    <name evidence="8" type="ORF">ISP11_16225</name>
</gene>
<protein>
    <submittedName>
        <fullName evidence="8">LysE family translocator</fullName>
    </submittedName>
</protein>
<feature type="transmembrane region" description="Helical" evidence="7">
    <location>
        <begin position="81"/>
        <end position="101"/>
    </location>
</feature>
<comment type="subcellular location">
    <subcellularLocation>
        <location evidence="1">Cell membrane</location>
        <topology evidence="1">Multi-pass membrane protein</topology>
    </subcellularLocation>
</comment>